<name>A0AA39VYS5_ACESA</name>
<feature type="compositionally biased region" description="Acidic residues" evidence="13">
    <location>
        <begin position="900"/>
        <end position="912"/>
    </location>
</feature>
<feature type="transmembrane region" description="Helical" evidence="14">
    <location>
        <begin position="1347"/>
        <end position="1372"/>
    </location>
</feature>
<feature type="region of interest" description="Disordered" evidence="13">
    <location>
        <begin position="889"/>
        <end position="918"/>
    </location>
</feature>
<dbReference type="InterPro" id="IPR050369">
    <property type="entry name" value="RBOH/FRE"/>
</dbReference>
<keyword evidence="9" id="KW-0521">NADP</keyword>
<proteinExistence type="inferred from homology"/>
<evidence type="ECO:0000256" key="12">
    <source>
        <dbReference type="ARBA" id="ARBA00023136"/>
    </source>
</evidence>
<feature type="compositionally biased region" description="Basic and acidic residues" evidence="13">
    <location>
        <begin position="1492"/>
        <end position="1501"/>
    </location>
</feature>
<dbReference type="Pfam" id="PF13202">
    <property type="entry name" value="EF-hand_5"/>
    <property type="match status" value="2"/>
</dbReference>
<keyword evidence="8" id="KW-0106">Calcium</keyword>
<dbReference type="SUPFAM" id="SSF63380">
    <property type="entry name" value="Riboflavin synthase domain-like"/>
    <property type="match status" value="2"/>
</dbReference>
<feature type="region of interest" description="Disordered" evidence="13">
    <location>
        <begin position="1"/>
        <end position="121"/>
    </location>
</feature>
<evidence type="ECO:0000256" key="4">
    <source>
        <dbReference type="ARBA" id="ARBA00022630"/>
    </source>
</evidence>
<dbReference type="GO" id="GO:0005886">
    <property type="term" value="C:plasma membrane"/>
    <property type="evidence" value="ECO:0007669"/>
    <property type="project" value="TreeGrafter"/>
</dbReference>
<dbReference type="CDD" id="cd00051">
    <property type="entry name" value="EFh"/>
    <property type="match status" value="1"/>
</dbReference>
<dbReference type="InterPro" id="IPR039261">
    <property type="entry name" value="FNR_nucleotide-bd"/>
</dbReference>
<dbReference type="Pfam" id="PF08414">
    <property type="entry name" value="NADPH_Ox"/>
    <property type="match status" value="2"/>
</dbReference>
<feature type="transmembrane region" description="Helical" evidence="14">
    <location>
        <begin position="333"/>
        <end position="352"/>
    </location>
</feature>
<dbReference type="GO" id="GO:0005509">
    <property type="term" value="F:calcium ion binding"/>
    <property type="evidence" value="ECO:0007669"/>
    <property type="project" value="InterPro"/>
</dbReference>
<comment type="subcellular location">
    <subcellularLocation>
        <location evidence="1">Membrane</location>
        <topology evidence="1">Multi-pass membrane protein</topology>
    </subcellularLocation>
</comment>
<feature type="compositionally biased region" description="Low complexity" evidence="13">
    <location>
        <begin position="101"/>
        <end position="116"/>
    </location>
</feature>
<keyword evidence="10 14" id="KW-1133">Transmembrane helix</keyword>
<evidence type="ECO:0000259" key="16">
    <source>
        <dbReference type="PROSITE" id="PS51384"/>
    </source>
</evidence>
<keyword evidence="18" id="KW-1185">Reference proteome</keyword>
<dbReference type="SFLD" id="SFLDG01169">
    <property type="entry name" value="NADPH_oxidase_subgroup_(NOX)"/>
    <property type="match status" value="2"/>
</dbReference>
<protein>
    <recommendedName>
        <fullName evidence="19">NAD(P)H oxidase (H(2)O(2)-forming)</fullName>
    </recommendedName>
</protein>
<dbReference type="GO" id="GO:0004601">
    <property type="term" value="F:peroxidase activity"/>
    <property type="evidence" value="ECO:0007669"/>
    <property type="project" value="UniProtKB-KW"/>
</dbReference>
<dbReference type="PRINTS" id="PR00466">
    <property type="entry name" value="GP91PHOX"/>
</dbReference>
<keyword evidence="4" id="KW-0285">Flavoprotein</keyword>
<evidence type="ECO:0000256" key="7">
    <source>
        <dbReference type="ARBA" id="ARBA00022827"/>
    </source>
</evidence>
<dbReference type="InterPro" id="IPR013130">
    <property type="entry name" value="Fe3_Rdtase_TM_dom"/>
</dbReference>
<dbReference type="FunFam" id="2.40.30.10:FF:000019">
    <property type="entry name" value="Respiratory burst oxidase homolog A"/>
    <property type="match status" value="2"/>
</dbReference>
<evidence type="ECO:0000256" key="3">
    <source>
        <dbReference type="ARBA" id="ARBA00022559"/>
    </source>
</evidence>
<feature type="transmembrane region" description="Helical" evidence="14">
    <location>
        <begin position="1247"/>
        <end position="1269"/>
    </location>
</feature>
<feature type="region of interest" description="Disordered" evidence="13">
    <location>
        <begin position="1484"/>
        <end position="1505"/>
    </location>
</feature>
<dbReference type="GO" id="GO:0016174">
    <property type="term" value="F:NAD(P)H oxidase H2O2-forming activity"/>
    <property type="evidence" value="ECO:0007669"/>
    <property type="project" value="TreeGrafter"/>
</dbReference>
<evidence type="ECO:0000256" key="8">
    <source>
        <dbReference type="ARBA" id="ARBA00022837"/>
    </source>
</evidence>
<dbReference type="InterPro" id="IPR018247">
    <property type="entry name" value="EF_Hand_1_Ca_BS"/>
</dbReference>
<comment type="similarity">
    <text evidence="2">Belongs to the RBOH (TC 5.B.1.3) family.</text>
</comment>
<accession>A0AA39VYS5</accession>
<evidence type="ECO:0000256" key="2">
    <source>
        <dbReference type="ARBA" id="ARBA00007975"/>
    </source>
</evidence>
<evidence type="ECO:0000256" key="14">
    <source>
        <dbReference type="SAM" id="Phobius"/>
    </source>
</evidence>
<dbReference type="PANTHER" id="PTHR11972:SF197">
    <property type="entry name" value="RESPIRATORY BURST OXIDASE HOMOLOG PROTEIN D"/>
    <property type="match status" value="1"/>
</dbReference>
<evidence type="ECO:0000256" key="13">
    <source>
        <dbReference type="SAM" id="MobiDB-lite"/>
    </source>
</evidence>
<feature type="domain" description="EF-hand" evidence="15">
    <location>
        <begin position="218"/>
        <end position="253"/>
    </location>
</feature>
<dbReference type="InterPro" id="IPR002048">
    <property type="entry name" value="EF_hand_dom"/>
</dbReference>
<evidence type="ECO:0008006" key="19">
    <source>
        <dbReference type="Google" id="ProtNLM"/>
    </source>
</evidence>
<dbReference type="EMBL" id="JAUESC010000004">
    <property type="protein sequence ID" value="KAK0597310.1"/>
    <property type="molecule type" value="Genomic_DNA"/>
</dbReference>
<feature type="domain" description="EF-hand" evidence="15">
    <location>
        <begin position="1052"/>
        <end position="1087"/>
    </location>
</feature>
<dbReference type="Pfam" id="PF01794">
    <property type="entry name" value="Ferric_reduct"/>
    <property type="match status" value="2"/>
</dbReference>
<keyword evidence="5 14" id="KW-0812">Transmembrane</keyword>
<dbReference type="InterPro" id="IPR013623">
    <property type="entry name" value="NADPH_Ox"/>
</dbReference>
<organism evidence="17 18">
    <name type="scientific">Acer saccharum</name>
    <name type="common">Sugar maple</name>
    <dbReference type="NCBI Taxonomy" id="4024"/>
    <lineage>
        <taxon>Eukaryota</taxon>
        <taxon>Viridiplantae</taxon>
        <taxon>Streptophyta</taxon>
        <taxon>Embryophyta</taxon>
        <taxon>Tracheophyta</taxon>
        <taxon>Spermatophyta</taxon>
        <taxon>Magnoliopsida</taxon>
        <taxon>eudicotyledons</taxon>
        <taxon>Gunneridae</taxon>
        <taxon>Pentapetalae</taxon>
        <taxon>rosids</taxon>
        <taxon>malvids</taxon>
        <taxon>Sapindales</taxon>
        <taxon>Sapindaceae</taxon>
        <taxon>Hippocastanoideae</taxon>
        <taxon>Acereae</taxon>
        <taxon>Acer</taxon>
    </lineage>
</organism>
<dbReference type="Gene3D" id="3.40.50.80">
    <property type="entry name" value="Nucleotide-binding domain of ferredoxin-NADP reductase (FNR) module"/>
    <property type="match status" value="2"/>
</dbReference>
<feature type="domain" description="FAD-binding FR-type" evidence="16">
    <location>
        <begin position="1400"/>
        <end position="1523"/>
    </location>
</feature>
<keyword evidence="6" id="KW-0479">Metal-binding</keyword>
<feature type="compositionally biased region" description="Basic and acidic residues" evidence="13">
    <location>
        <begin position="28"/>
        <end position="38"/>
    </location>
</feature>
<gene>
    <name evidence="17" type="ORF">LWI29_023934</name>
</gene>
<feature type="transmembrane region" description="Helical" evidence="14">
    <location>
        <begin position="1307"/>
        <end position="1327"/>
    </location>
</feature>
<dbReference type="InterPro" id="IPR017927">
    <property type="entry name" value="FAD-bd_FR_type"/>
</dbReference>
<evidence type="ECO:0000259" key="15">
    <source>
        <dbReference type="PROSITE" id="PS50222"/>
    </source>
</evidence>
<evidence type="ECO:0000313" key="17">
    <source>
        <dbReference type="EMBL" id="KAK0597310.1"/>
    </source>
</evidence>
<evidence type="ECO:0000256" key="5">
    <source>
        <dbReference type="ARBA" id="ARBA00022692"/>
    </source>
</evidence>
<feature type="transmembrane region" description="Helical" evidence="14">
    <location>
        <begin position="1167"/>
        <end position="1185"/>
    </location>
</feature>
<evidence type="ECO:0000313" key="18">
    <source>
        <dbReference type="Proteomes" id="UP001168877"/>
    </source>
</evidence>
<dbReference type="PROSITE" id="PS00018">
    <property type="entry name" value="EF_HAND_1"/>
    <property type="match status" value="2"/>
</dbReference>
<feature type="transmembrane region" description="Helical" evidence="14">
    <location>
        <begin position="414"/>
        <end position="436"/>
    </location>
</feature>
<dbReference type="CDD" id="cd06186">
    <property type="entry name" value="NOX_Duox_like_FAD_NADP"/>
    <property type="match status" value="2"/>
</dbReference>
<dbReference type="SUPFAM" id="SSF47473">
    <property type="entry name" value="EF-hand"/>
    <property type="match status" value="2"/>
</dbReference>
<dbReference type="Gene3D" id="1.10.238.10">
    <property type="entry name" value="EF-hand"/>
    <property type="match status" value="2"/>
</dbReference>
<keyword evidence="12 14" id="KW-0472">Membrane</keyword>
<keyword evidence="11" id="KW-0560">Oxidoreductase</keyword>
<feature type="transmembrane region" description="Helical" evidence="14">
    <location>
        <begin position="474"/>
        <end position="494"/>
    </location>
</feature>
<dbReference type="Pfam" id="PF08030">
    <property type="entry name" value="NAD_binding_6"/>
    <property type="match status" value="2"/>
</dbReference>
<feature type="transmembrane region" description="Helical" evidence="14">
    <location>
        <begin position="514"/>
        <end position="538"/>
    </location>
</feature>
<evidence type="ECO:0000256" key="9">
    <source>
        <dbReference type="ARBA" id="ARBA00022857"/>
    </source>
</evidence>
<keyword evidence="7" id="KW-0274">FAD</keyword>
<dbReference type="Pfam" id="PF08022">
    <property type="entry name" value="FAD_binding_8"/>
    <property type="match status" value="2"/>
</dbReference>
<keyword evidence="3" id="KW-0575">Peroxidase</keyword>
<dbReference type="SFLD" id="SFLDS00052">
    <property type="entry name" value="Ferric_Reductase_Domain"/>
    <property type="match status" value="2"/>
</dbReference>
<dbReference type="Gene3D" id="2.40.30.10">
    <property type="entry name" value="Translation factors"/>
    <property type="match status" value="2"/>
</dbReference>
<feature type="compositionally biased region" description="Basic and acidic residues" evidence="13">
    <location>
        <begin position="70"/>
        <end position="81"/>
    </location>
</feature>
<evidence type="ECO:0000256" key="10">
    <source>
        <dbReference type="ARBA" id="ARBA00022989"/>
    </source>
</evidence>
<dbReference type="InterPro" id="IPR017938">
    <property type="entry name" value="Riboflavin_synthase-like_b-brl"/>
</dbReference>
<evidence type="ECO:0000256" key="6">
    <source>
        <dbReference type="ARBA" id="ARBA00022723"/>
    </source>
</evidence>
<reference evidence="17" key="1">
    <citation type="journal article" date="2022" name="Plant J.">
        <title>Strategies of tolerance reflected in two North American maple genomes.</title>
        <authorList>
            <person name="McEvoy S.L."/>
            <person name="Sezen U.U."/>
            <person name="Trouern-Trend A."/>
            <person name="McMahon S.M."/>
            <person name="Schaberg P.G."/>
            <person name="Yang J."/>
            <person name="Wegrzyn J.L."/>
            <person name="Swenson N.G."/>
        </authorList>
    </citation>
    <scope>NUCLEOTIDE SEQUENCE</scope>
    <source>
        <strain evidence="17">NS2018</strain>
    </source>
</reference>
<dbReference type="SMART" id="SM00054">
    <property type="entry name" value="EFh"/>
    <property type="match status" value="2"/>
</dbReference>
<dbReference type="SUPFAM" id="SSF52343">
    <property type="entry name" value="Ferredoxin reductase-like, C-terminal NADP-linked domain"/>
    <property type="match status" value="2"/>
</dbReference>
<comment type="caution">
    <text evidence="17">The sequence shown here is derived from an EMBL/GenBank/DDBJ whole genome shotgun (WGS) entry which is preliminary data.</text>
</comment>
<sequence length="1717" mass="193840">MRKGDVKGADSGNNSNTKGSIIGAPVQNDKKSASDHNYYDPNLEVTLEMRDDSVAVHSVQPATEGGGGGEGHEDPEPERKQSWVGSSLLQSASQHIKRMVSLSRRPSSSSKSTTSSKRYDQMKSVADALKGLKFITTTKSGEEGNDWNAVEKRFDKLTASTNGLLHSSMFGECIGMKGDSKEFAGELFRAVAQKHKINGESINKTQLEDFWHQISDESFGSRLKTFFDIVDKDADGKITKEEIKEIISLSASANKLSNIEKQAEEYAGLIMEVLDPDKVGYAMVDKLETLLLQSPNKYEKVLTKKHKPKKENNPLERWYQKVKYFLINHWQKVWILMLWLGIVSGLFAYKFVQYRNKAAYDVMGNCVCIAKGAAETLKFNMALILLPVCRKTITWLRNHTKLGGVVPFDNNLDFHMVIAAGIAIGVILHGGAHLTCDFPRLIHATKEEYEPMKPYFGEEQPQNYWWFVKGVEGVTGIIMVVLMAIAFTLANPWFRRNKLKNMPEPFKRLTGFNAFWYSHHLFVIVYALLIVHGIYLYLSKKWYQKTTWMYIAVPVLLYTCERLIRAFRSSTETVEIIKAHVYPDVLALHMSKPEGFKYESGQYMFVNCSAVSPFEWHPFSITSAPGDNYLSVHIRALGDWTRQLKSVFSKLPQPPPIEKSGTSREEGSNISGFPEIKIDGPYGAPAQDYKTYDVVLLIGLGIGATPMISIVKDIINNIQTIEDNSESALENGNYSSKAAMQSTFRTRKAYSYWVTNNQRSFDWFKEIMNEVAEADKKGVIELHNYCSSVFEEGDARSAMISMLQSLHHAKNGVDVVSETRVKSHFAKPNWRKVYENIAACHPNSTIGVFYCGTPAAIKQLRELALEFSDDKTSNTVTLEICDDSVAVHSVQPATEGGGGGEEEEEEGHEDPEPESKLSWVGSSLLQSGSQHIKCMVSFSRRSSDKSTTSSKRYDQMKSAADALKGLKFITTPKSSEEGNDWNAVEKRFDKLTASTNGLLHSFMFGECIGMKGDSKEFAGELLRAVARKHKINGEYINKTQLEDFWHQISDESFGSRLKTFFDIVDKDADGKITKEEIKEIISLSASANKLSKIQKHAEEYAALIMEVLDADKVGYVMVNKLETLLLQSPNKYEKVLSKKHKPTQENNPLERWYKKVKYFLINPWQKVWILMWLGIVSGLFAYKFVQYRNKAAYDVMGNCVCIAKGAAETLKFNMALILLPVCRKTITWLRNQTKLGGVVPFDSNLDFHIVIAAGIAIGVILHGGALLTCDFPRLIHATKEEYEPMKPYFGEEQPQNYWWFLKGVEGMTGIIMVVLMVIAFTLANPWFRRNKLKNMPKPFKRLTGFNAFWYSHHLFIIVYALLVVHGINYLYLSKTWYQKTTWMYLAVPVSLYTCERLIKAFRSSTETVEIIKASVYPDVLALHMSKPKGFEYESGQYMFVNCSAVSPFEWHPFSITSAPGDDYLSVHIQVLGDWTRQLKTVFSKVPQPPHTGKSETSREEGSNSTCGFPEIKIDGPYGAPAQDYKTYDVVLLIGLGIGATPMISIVKDIVNNIQTIEENSESALENGNYSSKAATQSTFRTRKAYFYWVTNNHRSFDWFKEIMNEVAEADKKGVIELHNYCSSVFKEGDARSAIISMLQSLHHAKNGVDVVSETRVKSHFAKPNWRQVYKNIAACHPNSTIGVFYSGTPAAIKQLRELALEFSDKTTTVFEFHKENF</sequence>
<dbReference type="InterPro" id="IPR000778">
    <property type="entry name" value="Cyt_b245_heavy_chain"/>
</dbReference>
<dbReference type="InterPro" id="IPR011992">
    <property type="entry name" value="EF-hand-dom_pair"/>
</dbReference>
<feature type="domain" description="FAD-binding FR-type" evidence="16">
    <location>
        <begin position="564"/>
        <end position="688"/>
    </location>
</feature>
<dbReference type="PROSITE" id="PS51384">
    <property type="entry name" value="FAD_FR"/>
    <property type="match status" value="2"/>
</dbReference>
<dbReference type="PANTHER" id="PTHR11972">
    <property type="entry name" value="NADPH OXIDASE"/>
    <property type="match status" value="1"/>
</dbReference>
<dbReference type="PROSITE" id="PS50222">
    <property type="entry name" value="EF_HAND_2"/>
    <property type="match status" value="2"/>
</dbReference>
<dbReference type="InterPro" id="IPR013112">
    <property type="entry name" value="FAD-bd_8"/>
</dbReference>
<dbReference type="FunFam" id="3.40.50.80:FF:000007">
    <property type="entry name" value="Respiratory burst oxidase protein A"/>
    <property type="match status" value="1"/>
</dbReference>
<reference evidence="17" key="2">
    <citation type="submission" date="2023-06" db="EMBL/GenBank/DDBJ databases">
        <authorList>
            <person name="Swenson N.G."/>
            <person name="Wegrzyn J.L."/>
            <person name="Mcevoy S.L."/>
        </authorList>
    </citation>
    <scope>NUCLEOTIDE SEQUENCE</scope>
    <source>
        <strain evidence="17">NS2018</strain>
        <tissue evidence="17">Leaf</tissue>
    </source>
</reference>
<evidence type="ECO:0000256" key="11">
    <source>
        <dbReference type="ARBA" id="ARBA00023002"/>
    </source>
</evidence>
<dbReference type="InterPro" id="IPR013121">
    <property type="entry name" value="Fe_red_NAD-bd_6"/>
</dbReference>
<evidence type="ECO:0000256" key="1">
    <source>
        <dbReference type="ARBA" id="ARBA00004141"/>
    </source>
</evidence>
<feature type="compositionally biased region" description="Polar residues" evidence="13">
    <location>
        <begin position="83"/>
        <end position="94"/>
    </location>
</feature>
<dbReference type="Proteomes" id="UP001168877">
    <property type="component" value="Unassembled WGS sequence"/>
</dbReference>